<organism evidence="3 4">
    <name type="scientific">Salinomyces thailandicus</name>
    <dbReference type="NCBI Taxonomy" id="706561"/>
    <lineage>
        <taxon>Eukaryota</taxon>
        <taxon>Fungi</taxon>
        <taxon>Dikarya</taxon>
        <taxon>Ascomycota</taxon>
        <taxon>Pezizomycotina</taxon>
        <taxon>Dothideomycetes</taxon>
        <taxon>Dothideomycetidae</taxon>
        <taxon>Mycosphaerellales</taxon>
        <taxon>Teratosphaeriaceae</taxon>
        <taxon>Salinomyces</taxon>
    </lineage>
</organism>
<comment type="caution">
    <text evidence="3">The sequence shown here is derived from an EMBL/GenBank/DDBJ whole genome shotgun (WGS) entry which is preliminary data.</text>
</comment>
<feature type="region of interest" description="Disordered" evidence="1">
    <location>
        <begin position="256"/>
        <end position="293"/>
    </location>
</feature>
<reference evidence="3 4" key="1">
    <citation type="submission" date="2017-03" db="EMBL/GenBank/DDBJ databases">
        <title>Genomes of endolithic fungi from Antarctica.</title>
        <authorList>
            <person name="Coleine C."/>
            <person name="Masonjones S."/>
            <person name="Stajich J.E."/>
        </authorList>
    </citation>
    <scope>NUCLEOTIDE SEQUENCE [LARGE SCALE GENOMIC DNA]</scope>
    <source>
        <strain evidence="3 4">CCFEE 6315</strain>
    </source>
</reference>
<dbReference type="EMBL" id="NAJL01000016">
    <property type="protein sequence ID" value="TKA28978.1"/>
    <property type="molecule type" value="Genomic_DNA"/>
</dbReference>
<feature type="region of interest" description="Disordered" evidence="1">
    <location>
        <begin position="174"/>
        <end position="244"/>
    </location>
</feature>
<gene>
    <name evidence="3" type="ORF">B0A50_03390</name>
</gene>
<evidence type="ECO:0000313" key="3">
    <source>
        <dbReference type="EMBL" id="TKA28978.1"/>
    </source>
</evidence>
<evidence type="ECO:0000313" key="4">
    <source>
        <dbReference type="Proteomes" id="UP000308549"/>
    </source>
</evidence>
<dbReference type="PROSITE" id="PS51257">
    <property type="entry name" value="PROKAR_LIPOPROTEIN"/>
    <property type="match status" value="1"/>
</dbReference>
<feature type="transmembrane region" description="Helical" evidence="2">
    <location>
        <begin position="146"/>
        <end position="168"/>
    </location>
</feature>
<dbReference type="AlphaFoldDB" id="A0A4U0U275"/>
<feature type="transmembrane region" description="Helical" evidence="2">
    <location>
        <begin position="12"/>
        <end position="34"/>
    </location>
</feature>
<evidence type="ECO:0000256" key="2">
    <source>
        <dbReference type="SAM" id="Phobius"/>
    </source>
</evidence>
<evidence type="ECO:0000256" key="1">
    <source>
        <dbReference type="SAM" id="MobiDB-lite"/>
    </source>
</evidence>
<sequence>MRIPQNHLQKVKAGVHGAQAFCIFVAGCLALAVLTKSGGMSATTGYFFGLCFLSIPALVYQVMVPMWSRAWRFANAYAYAVLDILFSILWLAAFSAVAAWNNQGVEKGSKDSDNKDNNDKPSNKSGTCSSFAYGSASKCEVSKASVGFGVMICLLFVVTSAISVHAVVRYRKTGVMPDGSNNKHGPVEQLAPEDANKDPWSTNIHEPDDDDDERRPSNPFGDHNNASSNTMNAYGQMSQQDEEASHGLLNVGKLSRRHSVPGGEEEDPHPGRQLSYGSSVQMPEAPSVYDESLAPSALSPTAAYEQGMGARLSFPEGNYRADFR</sequence>
<feature type="transmembrane region" description="Helical" evidence="2">
    <location>
        <begin position="76"/>
        <end position="100"/>
    </location>
</feature>
<dbReference type="PANTHER" id="PTHR37451">
    <property type="entry name" value="MARVEL DOMAIN"/>
    <property type="match status" value="1"/>
</dbReference>
<feature type="compositionally biased region" description="Polar residues" evidence="1">
    <location>
        <begin position="224"/>
        <end position="239"/>
    </location>
</feature>
<feature type="compositionally biased region" description="Basic and acidic residues" evidence="1">
    <location>
        <begin position="107"/>
        <end position="122"/>
    </location>
</feature>
<protein>
    <recommendedName>
        <fullName evidence="5">MARVEL domain-containing protein</fullName>
    </recommendedName>
</protein>
<accession>A0A4U0U275</accession>
<keyword evidence="2" id="KW-1133">Transmembrane helix</keyword>
<dbReference type="Proteomes" id="UP000308549">
    <property type="component" value="Unassembled WGS sequence"/>
</dbReference>
<name>A0A4U0U275_9PEZI</name>
<feature type="region of interest" description="Disordered" evidence="1">
    <location>
        <begin position="105"/>
        <end position="125"/>
    </location>
</feature>
<dbReference type="PANTHER" id="PTHR37451:SF3">
    <property type="entry name" value="MARVEL DOMAIN-CONTAINING PROTEIN"/>
    <property type="match status" value="1"/>
</dbReference>
<feature type="transmembrane region" description="Helical" evidence="2">
    <location>
        <begin position="46"/>
        <end position="64"/>
    </location>
</feature>
<keyword evidence="2" id="KW-0812">Transmembrane</keyword>
<proteinExistence type="predicted"/>
<evidence type="ECO:0008006" key="5">
    <source>
        <dbReference type="Google" id="ProtNLM"/>
    </source>
</evidence>
<keyword evidence="2" id="KW-0472">Membrane</keyword>
<keyword evidence="4" id="KW-1185">Reference proteome</keyword>
<dbReference type="OrthoDB" id="5284712at2759"/>